<dbReference type="PANTHER" id="PTHR39084">
    <property type="entry name" value="MEMBRANE PROTEIN-RELATED"/>
    <property type="match status" value="1"/>
</dbReference>
<comment type="caution">
    <text evidence="4">The sequence shown here is derived from an EMBL/GenBank/DDBJ whole genome shotgun (WGS) entry which is preliminary data.</text>
</comment>
<keyword evidence="1" id="KW-1133">Transmembrane helix</keyword>
<organism evidence="4 5">
    <name type="scientific">Acinetobacter gandensis</name>
    <dbReference type="NCBI Taxonomy" id="1443941"/>
    <lineage>
        <taxon>Bacteria</taxon>
        <taxon>Pseudomonadati</taxon>
        <taxon>Pseudomonadota</taxon>
        <taxon>Gammaproteobacteria</taxon>
        <taxon>Moraxellales</taxon>
        <taxon>Moraxellaceae</taxon>
        <taxon>Acinetobacter</taxon>
    </lineage>
</organism>
<feature type="transmembrane region" description="Helical" evidence="1">
    <location>
        <begin position="146"/>
        <end position="162"/>
    </location>
</feature>
<evidence type="ECO:0000313" key="4">
    <source>
        <dbReference type="EMBL" id="OBX27836.1"/>
    </source>
</evidence>
<evidence type="ECO:0000256" key="1">
    <source>
        <dbReference type="SAM" id="Phobius"/>
    </source>
</evidence>
<evidence type="ECO:0000313" key="5">
    <source>
        <dbReference type="Proteomes" id="UP000185753"/>
    </source>
</evidence>
<dbReference type="STRING" id="1443941.A9J31_09175"/>
<keyword evidence="1" id="KW-0472">Membrane</keyword>
<dbReference type="Proteomes" id="UP000185753">
    <property type="component" value="Unassembled WGS sequence"/>
</dbReference>
<dbReference type="AlphaFoldDB" id="A0A1A7R7H7"/>
<feature type="transmembrane region" description="Helical" evidence="1">
    <location>
        <begin position="332"/>
        <end position="352"/>
    </location>
</feature>
<feature type="transmembrane region" description="Helical" evidence="1">
    <location>
        <begin position="95"/>
        <end position="125"/>
    </location>
</feature>
<feature type="transmembrane region" description="Helical" evidence="1">
    <location>
        <begin position="262"/>
        <end position="285"/>
    </location>
</feature>
<keyword evidence="5" id="KW-1185">Reference proteome</keyword>
<sequence length="438" mass="46829">MNSLLISLSFQHLLSIMGAALGCGLLIGLERQRNNNQVKEQSFAGLRSFSICALLGALCFLIHLSVGIVGACAIIAFSIYGLFKQKQDIGSTTELAFVMTYFIGALCVYQIPLAAGLAVVLTLILMGKPYLHGIAGNWIKDYELRDGLFLLALLLIALPLMPNKPLWGAVLNPYVILKLLILILVVQSVAHIAKRLLSRNKALILSAVASGFVSSTATIASLGMEVRQGHGDAKSNAGAGLFSCVATLLQLLIIVAGLSLEWFTLLLLPCLLGITILMIAGYIYVSNLKKSNFSNSTDLPKIAAPNTPDLVLQNDIDAESINDTRMFSLKQAAIIAISLTLIQAAVYGLNLLLGDSGLIIGTLLASLFEVHAAMATVVMQGSIENMTLVYAVMIGLAAHACSKCINAWMTGGTAYFLYFAPIQILHITCVIAAIIYWV</sequence>
<feature type="transmembrane region" description="Helical" evidence="1">
    <location>
        <begin position="174"/>
        <end position="193"/>
    </location>
</feature>
<feature type="transmembrane region" description="Helical" evidence="1">
    <location>
        <begin position="358"/>
        <end position="379"/>
    </location>
</feature>
<dbReference type="Pfam" id="PF13194">
    <property type="entry name" value="DUF4010"/>
    <property type="match status" value="1"/>
</dbReference>
<proteinExistence type="predicted"/>
<feature type="transmembrane region" description="Helical" evidence="1">
    <location>
        <begin position="50"/>
        <end position="83"/>
    </location>
</feature>
<dbReference type="PANTHER" id="PTHR39084:SF1">
    <property type="entry name" value="DUF4010 DOMAIN-CONTAINING PROTEIN"/>
    <property type="match status" value="1"/>
</dbReference>
<dbReference type="RefSeq" id="WP_067766877.1">
    <property type="nucleotide sequence ID" value="NZ_LZDS01000028.1"/>
</dbReference>
<name>A0A1A7R7H7_9GAMM</name>
<accession>A0A1A7R7H7</accession>
<feature type="transmembrane region" description="Helical" evidence="1">
    <location>
        <begin position="388"/>
        <end position="409"/>
    </location>
</feature>
<feature type="domain" description="DUF4010" evidence="3">
    <location>
        <begin position="181"/>
        <end position="411"/>
    </location>
</feature>
<feature type="domain" description="MgtC/SapB/SrpB/YhiD N-terminal" evidence="2">
    <location>
        <begin position="18"/>
        <end position="131"/>
    </location>
</feature>
<evidence type="ECO:0000259" key="3">
    <source>
        <dbReference type="Pfam" id="PF13194"/>
    </source>
</evidence>
<feature type="transmembrane region" description="Helical" evidence="1">
    <location>
        <begin position="237"/>
        <end position="256"/>
    </location>
</feature>
<reference evidence="5" key="1">
    <citation type="submission" date="2016-06" db="EMBL/GenBank/DDBJ databases">
        <authorList>
            <person name="Radolfova-Krizova L."/>
            <person name="Nemec A."/>
        </authorList>
    </citation>
    <scope>NUCLEOTIDE SEQUENCE [LARGE SCALE GENOMIC DNA]</scope>
    <source>
        <strain evidence="5">ANC 4275</strain>
    </source>
</reference>
<feature type="transmembrane region" description="Helical" evidence="1">
    <location>
        <begin position="12"/>
        <end position="29"/>
    </location>
</feature>
<gene>
    <name evidence="4" type="ORF">A9J31_09175</name>
</gene>
<dbReference type="Pfam" id="PF02308">
    <property type="entry name" value="MgtC"/>
    <property type="match status" value="1"/>
</dbReference>
<keyword evidence="1" id="KW-0812">Transmembrane</keyword>
<feature type="transmembrane region" description="Helical" evidence="1">
    <location>
        <begin position="415"/>
        <end position="437"/>
    </location>
</feature>
<dbReference type="InterPro" id="IPR049177">
    <property type="entry name" value="MgtC_SapB_SrpB_YhiD_N"/>
</dbReference>
<dbReference type="InterPro" id="IPR025105">
    <property type="entry name" value="DUF4010"/>
</dbReference>
<dbReference type="EMBL" id="LZDS01000028">
    <property type="protein sequence ID" value="OBX27836.1"/>
    <property type="molecule type" value="Genomic_DNA"/>
</dbReference>
<evidence type="ECO:0000259" key="2">
    <source>
        <dbReference type="Pfam" id="PF02308"/>
    </source>
</evidence>
<protein>
    <submittedName>
        <fullName evidence="4">Mg2+ transporter-C, MgtC family protein</fullName>
    </submittedName>
</protein>